<protein>
    <submittedName>
        <fullName evidence="2">Uncharacterized protein</fullName>
    </submittedName>
</protein>
<name>A0A1F7YJM6_9BACT</name>
<feature type="transmembrane region" description="Helical" evidence="1">
    <location>
        <begin position="112"/>
        <end position="131"/>
    </location>
</feature>
<keyword evidence="1" id="KW-0812">Transmembrane</keyword>
<reference evidence="2 3" key="1">
    <citation type="journal article" date="2016" name="Nat. Commun.">
        <title>Thousands of microbial genomes shed light on interconnected biogeochemical processes in an aquifer system.</title>
        <authorList>
            <person name="Anantharaman K."/>
            <person name="Brown C.T."/>
            <person name="Hug L.A."/>
            <person name="Sharon I."/>
            <person name="Castelle C.J."/>
            <person name="Probst A.J."/>
            <person name="Thomas B.C."/>
            <person name="Singh A."/>
            <person name="Wilkins M.J."/>
            <person name="Karaoz U."/>
            <person name="Brodie E.L."/>
            <person name="Williams K.H."/>
            <person name="Hubbard S.S."/>
            <person name="Banfield J.F."/>
        </authorList>
    </citation>
    <scope>NUCLEOTIDE SEQUENCE [LARGE SCALE GENOMIC DNA]</scope>
</reference>
<keyword evidence="1" id="KW-0472">Membrane</keyword>
<organism evidence="2 3">
    <name type="scientific">Candidatus Woesebacteria bacterium RIFCSPHIGHO2_01_FULL_40_22</name>
    <dbReference type="NCBI Taxonomy" id="1802499"/>
    <lineage>
        <taxon>Bacteria</taxon>
        <taxon>Candidatus Woeseibacteriota</taxon>
    </lineage>
</organism>
<dbReference type="Proteomes" id="UP000179221">
    <property type="component" value="Unassembled WGS sequence"/>
</dbReference>
<accession>A0A1F7YJM6</accession>
<evidence type="ECO:0000256" key="1">
    <source>
        <dbReference type="SAM" id="Phobius"/>
    </source>
</evidence>
<feature type="transmembrane region" description="Helical" evidence="1">
    <location>
        <begin position="79"/>
        <end position="100"/>
    </location>
</feature>
<evidence type="ECO:0000313" key="2">
    <source>
        <dbReference type="EMBL" id="OGM27493.1"/>
    </source>
</evidence>
<feature type="transmembrane region" description="Helical" evidence="1">
    <location>
        <begin position="20"/>
        <end position="40"/>
    </location>
</feature>
<comment type="caution">
    <text evidence="2">The sequence shown here is derived from an EMBL/GenBank/DDBJ whole genome shotgun (WGS) entry which is preliminary data.</text>
</comment>
<gene>
    <name evidence="2" type="ORF">A2628_01750</name>
</gene>
<proteinExistence type="predicted"/>
<evidence type="ECO:0000313" key="3">
    <source>
        <dbReference type="Proteomes" id="UP000179221"/>
    </source>
</evidence>
<sequence>MTKKSDRAKYQKFNFKDTLLNFQLWAFATAYQLFGLYAAILSLPSKSAVVSPIQSITSQIVTNTKNVVLPTGGRPVKPIQLALFLQIIIFNIFFVLIYYLINKTNKKIYNPYAILCVGVIISLVFVVISRVL</sequence>
<dbReference type="EMBL" id="MGGL01000004">
    <property type="protein sequence ID" value="OGM27493.1"/>
    <property type="molecule type" value="Genomic_DNA"/>
</dbReference>
<keyword evidence="1" id="KW-1133">Transmembrane helix</keyword>
<dbReference type="AlphaFoldDB" id="A0A1F7YJM6"/>